<evidence type="ECO:0000256" key="3">
    <source>
        <dbReference type="ARBA" id="ARBA00022692"/>
    </source>
</evidence>
<evidence type="ECO:0000256" key="6">
    <source>
        <dbReference type="SAM" id="MobiDB-lite"/>
    </source>
</evidence>
<dbReference type="PANTHER" id="PTHR30213:SF0">
    <property type="entry name" value="UPF0761 MEMBRANE PROTEIN YIHY"/>
    <property type="match status" value="1"/>
</dbReference>
<dbReference type="PIRSF" id="PIRSF035875">
    <property type="entry name" value="RNase_BN"/>
    <property type="match status" value="1"/>
</dbReference>
<evidence type="ECO:0000313" key="8">
    <source>
        <dbReference type="EMBL" id="CAA9490163.1"/>
    </source>
</evidence>
<feature type="transmembrane region" description="Helical" evidence="7">
    <location>
        <begin position="204"/>
        <end position="225"/>
    </location>
</feature>
<dbReference type="AlphaFoldDB" id="A0A6J4SE71"/>
<feature type="transmembrane region" description="Helical" evidence="7">
    <location>
        <begin position="237"/>
        <end position="257"/>
    </location>
</feature>
<evidence type="ECO:0000256" key="1">
    <source>
        <dbReference type="ARBA" id="ARBA00004651"/>
    </source>
</evidence>
<name>A0A6J4SE71_9ACTN</name>
<feature type="transmembrane region" description="Helical" evidence="7">
    <location>
        <begin position="114"/>
        <end position="138"/>
    </location>
</feature>
<evidence type="ECO:0000256" key="4">
    <source>
        <dbReference type="ARBA" id="ARBA00022989"/>
    </source>
</evidence>
<organism evidence="8">
    <name type="scientific">uncultured Rubrobacteraceae bacterium</name>
    <dbReference type="NCBI Taxonomy" id="349277"/>
    <lineage>
        <taxon>Bacteria</taxon>
        <taxon>Bacillati</taxon>
        <taxon>Actinomycetota</taxon>
        <taxon>Rubrobacteria</taxon>
        <taxon>Rubrobacterales</taxon>
        <taxon>Rubrobacteraceae</taxon>
        <taxon>environmental samples</taxon>
    </lineage>
</organism>
<feature type="region of interest" description="Disordered" evidence="6">
    <location>
        <begin position="303"/>
        <end position="332"/>
    </location>
</feature>
<feature type="transmembrane region" description="Helical" evidence="7">
    <location>
        <begin position="56"/>
        <end position="74"/>
    </location>
</feature>
<dbReference type="GO" id="GO:0005886">
    <property type="term" value="C:plasma membrane"/>
    <property type="evidence" value="ECO:0007669"/>
    <property type="project" value="UniProtKB-SubCell"/>
</dbReference>
<dbReference type="EMBL" id="CADCVM010000199">
    <property type="protein sequence ID" value="CAA9490163.1"/>
    <property type="molecule type" value="Genomic_DNA"/>
</dbReference>
<evidence type="ECO:0000256" key="7">
    <source>
        <dbReference type="SAM" id="Phobius"/>
    </source>
</evidence>
<keyword evidence="5 7" id="KW-0472">Membrane</keyword>
<proteinExistence type="predicted"/>
<dbReference type="Pfam" id="PF03631">
    <property type="entry name" value="Virul_fac_BrkB"/>
    <property type="match status" value="1"/>
</dbReference>
<reference evidence="8" key="1">
    <citation type="submission" date="2020-02" db="EMBL/GenBank/DDBJ databases">
        <authorList>
            <person name="Meier V. D."/>
        </authorList>
    </citation>
    <scope>NUCLEOTIDE SEQUENCE</scope>
    <source>
        <strain evidence="8">AVDCRST_MAG05</strain>
    </source>
</reference>
<dbReference type="NCBIfam" id="TIGR00765">
    <property type="entry name" value="yihY_not_rbn"/>
    <property type="match status" value="1"/>
</dbReference>
<comment type="subcellular location">
    <subcellularLocation>
        <location evidence="1">Cell membrane</location>
        <topology evidence="1">Multi-pass membrane protein</topology>
    </subcellularLocation>
</comment>
<accession>A0A6J4SE71</accession>
<feature type="transmembrane region" description="Helical" evidence="7">
    <location>
        <begin position="159"/>
        <end position="192"/>
    </location>
</feature>
<sequence>MQIPGKKIIEKAEDKGNEVAIPKTERLGLVDFFKLTFKEVGEDHVAAFAGNLTYKALFALFPFFTLVLSLLGLFNATSLVNDMIGYLEGVLSGPAVELIRQQLVPLTKSQAGSAFTFGAIISIALALWGVSGAFRSIMEAMNVMYEVEEDRPAWKMYGISIFISLAVVVLMLTAFGIVIFGGSVGGGIAGFIGLEGAFTTVWTFVQWPIVACIVLFTFAIIYFFAPAAKQKFRWISPGAFLAFAFWLLFSLLFSFYVGASSSFETYGSLAGVIILMLYIYYTSFIMLLGAEMNQVIEWHIPGGKDEGEKIPEEDRKPDVHELARAKDGEEGA</sequence>
<feature type="transmembrane region" description="Helical" evidence="7">
    <location>
        <begin position="269"/>
        <end position="290"/>
    </location>
</feature>
<protein>
    <submittedName>
        <fullName evidence="8">Ribonuclease BN</fullName>
    </submittedName>
</protein>
<keyword evidence="3 7" id="KW-0812">Transmembrane</keyword>
<gene>
    <name evidence="8" type="ORF">AVDCRST_MAG05-1826</name>
</gene>
<keyword evidence="4 7" id="KW-1133">Transmembrane helix</keyword>
<evidence type="ECO:0000256" key="2">
    <source>
        <dbReference type="ARBA" id="ARBA00022475"/>
    </source>
</evidence>
<keyword evidence="2" id="KW-1003">Cell membrane</keyword>
<dbReference type="PANTHER" id="PTHR30213">
    <property type="entry name" value="INNER MEMBRANE PROTEIN YHJD"/>
    <property type="match status" value="1"/>
</dbReference>
<dbReference type="InterPro" id="IPR017039">
    <property type="entry name" value="Virul_fac_BrkB"/>
</dbReference>
<evidence type="ECO:0000256" key="5">
    <source>
        <dbReference type="ARBA" id="ARBA00023136"/>
    </source>
</evidence>